<dbReference type="Pfam" id="PF03215">
    <property type="entry name" value="Rad17"/>
    <property type="match status" value="1"/>
</dbReference>
<keyword evidence="6" id="KW-0539">Nucleus</keyword>
<name>A0A4Y9ZQY4_9AGAM</name>
<comment type="subcellular location">
    <subcellularLocation>
        <location evidence="1">Nucleus</location>
    </subcellularLocation>
</comment>
<dbReference type="STRING" id="135208.A0A4Y9ZQY4"/>
<sequence length="297" mass="32132">MAPKKATASKATSTAKTTKKSLLKAEPAPKRQKTSSSKSVRAVILAPPLFDFGSPPPQSQPPSSSSQELPASQHRKAVKLSAATLGQYAGDTKGKGKGKAKADNGEAAEIESSVAQGCGSIYTSRRQRYARLCYIFQVIKLFAQEELAVHKRKVSDVRRWLLDAYEGGKLTKYRRLLVLSGPAGSGKTATLRVLARELGLNILEWRNGMSSAAFEGAANSESEDAIWDGTPYESAMDKFEAFLARAGSYRSVFSSLEPMPTPTPTPSSSTPVQRRLILLEDLPNILHPPTRARFHAA</sequence>
<dbReference type="GO" id="GO:0006281">
    <property type="term" value="P:DNA repair"/>
    <property type="evidence" value="ECO:0007669"/>
    <property type="project" value="InterPro"/>
</dbReference>
<evidence type="ECO:0000313" key="9">
    <source>
        <dbReference type="EMBL" id="TFY76664.1"/>
    </source>
</evidence>
<feature type="compositionally biased region" description="Low complexity" evidence="8">
    <location>
        <begin position="1"/>
        <end position="16"/>
    </location>
</feature>
<evidence type="ECO:0000256" key="8">
    <source>
        <dbReference type="SAM" id="MobiDB-lite"/>
    </source>
</evidence>
<dbReference type="SUPFAM" id="SSF52540">
    <property type="entry name" value="P-loop containing nucleoside triphosphate hydrolases"/>
    <property type="match status" value="1"/>
</dbReference>
<organism evidence="9 10">
    <name type="scientific">Hericium alpestre</name>
    <dbReference type="NCBI Taxonomy" id="135208"/>
    <lineage>
        <taxon>Eukaryota</taxon>
        <taxon>Fungi</taxon>
        <taxon>Dikarya</taxon>
        <taxon>Basidiomycota</taxon>
        <taxon>Agaricomycotina</taxon>
        <taxon>Agaricomycetes</taxon>
        <taxon>Russulales</taxon>
        <taxon>Hericiaceae</taxon>
        <taxon>Hericium</taxon>
    </lineage>
</organism>
<keyword evidence="4" id="KW-0227">DNA damage</keyword>
<dbReference type="InterPro" id="IPR004582">
    <property type="entry name" value="Checkpoint_prot_Rad17_Rad24"/>
</dbReference>
<dbReference type="GO" id="GO:0003689">
    <property type="term" value="F:DNA clamp loader activity"/>
    <property type="evidence" value="ECO:0007669"/>
    <property type="project" value="TreeGrafter"/>
</dbReference>
<dbReference type="EMBL" id="SFCI01001137">
    <property type="protein sequence ID" value="TFY76664.1"/>
    <property type="molecule type" value="Genomic_DNA"/>
</dbReference>
<dbReference type="GO" id="GO:0003682">
    <property type="term" value="F:chromatin binding"/>
    <property type="evidence" value="ECO:0007669"/>
    <property type="project" value="TreeGrafter"/>
</dbReference>
<evidence type="ECO:0000256" key="5">
    <source>
        <dbReference type="ARBA" id="ARBA00022840"/>
    </source>
</evidence>
<dbReference type="OrthoDB" id="10265971at2759"/>
<dbReference type="AlphaFoldDB" id="A0A4Y9ZQY4"/>
<evidence type="ECO:0000256" key="6">
    <source>
        <dbReference type="ARBA" id="ARBA00023242"/>
    </source>
</evidence>
<dbReference type="Proteomes" id="UP000298061">
    <property type="component" value="Unassembled WGS sequence"/>
</dbReference>
<protein>
    <recommendedName>
        <fullName evidence="11">ATPase AAA-type core domain-containing protein</fullName>
    </recommendedName>
</protein>
<dbReference type="GO" id="GO:0005524">
    <property type="term" value="F:ATP binding"/>
    <property type="evidence" value="ECO:0007669"/>
    <property type="project" value="UniProtKB-KW"/>
</dbReference>
<dbReference type="GO" id="GO:0000077">
    <property type="term" value="P:DNA damage checkpoint signaling"/>
    <property type="evidence" value="ECO:0007669"/>
    <property type="project" value="TreeGrafter"/>
</dbReference>
<keyword evidence="7" id="KW-0131">Cell cycle</keyword>
<evidence type="ECO:0000256" key="4">
    <source>
        <dbReference type="ARBA" id="ARBA00022763"/>
    </source>
</evidence>
<evidence type="ECO:0000256" key="1">
    <source>
        <dbReference type="ARBA" id="ARBA00004123"/>
    </source>
</evidence>
<comment type="similarity">
    <text evidence="2">Belongs to the rad17/RAD24 family.</text>
</comment>
<dbReference type="Gene3D" id="3.40.50.300">
    <property type="entry name" value="P-loop containing nucleotide triphosphate hydrolases"/>
    <property type="match status" value="1"/>
</dbReference>
<evidence type="ECO:0000313" key="10">
    <source>
        <dbReference type="Proteomes" id="UP000298061"/>
    </source>
</evidence>
<proteinExistence type="inferred from homology"/>
<dbReference type="GO" id="GO:0005634">
    <property type="term" value="C:nucleus"/>
    <property type="evidence" value="ECO:0007669"/>
    <property type="project" value="UniProtKB-SubCell"/>
</dbReference>
<keyword evidence="5" id="KW-0067">ATP-binding</keyword>
<feature type="region of interest" description="Disordered" evidence="8">
    <location>
        <begin position="1"/>
        <end position="75"/>
    </location>
</feature>
<dbReference type="PANTHER" id="PTHR12172:SF0">
    <property type="entry name" value="CELL CYCLE CHECKPOINT PROTEIN RAD17"/>
    <property type="match status" value="1"/>
</dbReference>
<dbReference type="GO" id="GO:0033314">
    <property type="term" value="P:mitotic DNA replication checkpoint signaling"/>
    <property type="evidence" value="ECO:0007669"/>
    <property type="project" value="TreeGrafter"/>
</dbReference>
<gene>
    <name evidence="9" type="ORF">EWM64_g7350</name>
</gene>
<keyword evidence="3" id="KW-0547">Nucleotide-binding</keyword>
<comment type="caution">
    <text evidence="9">The sequence shown here is derived from an EMBL/GenBank/DDBJ whole genome shotgun (WGS) entry which is preliminary data.</text>
</comment>
<feature type="non-terminal residue" evidence="9">
    <location>
        <position position="297"/>
    </location>
</feature>
<evidence type="ECO:0000256" key="3">
    <source>
        <dbReference type="ARBA" id="ARBA00022741"/>
    </source>
</evidence>
<evidence type="ECO:0000256" key="7">
    <source>
        <dbReference type="ARBA" id="ARBA00023306"/>
    </source>
</evidence>
<keyword evidence="10" id="KW-1185">Reference proteome</keyword>
<evidence type="ECO:0000256" key="2">
    <source>
        <dbReference type="ARBA" id="ARBA00006168"/>
    </source>
</evidence>
<dbReference type="InterPro" id="IPR027417">
    <property type="entry name" value="P-loop_NTPase"/>
</dbReference>
<reference evidence="9 10" key="1">
    <citation type="submission" date="2019-02" db="EMBL/GenBank/DDBJ databases">
        <title>Genome sequencing of the rare red list fungi Hericium alpestre (H. flagellum).</title>
        <authorList>
            <person name="Buettner E."/>
            <person name="Kellner H."/>
        </authorList>
    </citation>
    <scope>NUCLEOTIDE SEQUENCE [LARGE SCALE GENOMIC DNA]</scope>
    <source>
        <strain evidence="9 10">DSM 108284</strain>
    </source>
</reference>
<dbReference type="PANTHER" id="PTHR12172">
    <property type="entry name" value="CELL CYCLE CHECKPOINT PROTEIN RAD17"/>
    <property type="match status" value="1"/>
</dbReference>
<accession>A0A4Y9ZQY4</accession>
<evidence type="ECO:0008006" key="11">
    <source>
        <dbReference type="Google" id="ProtNLM"/>
    </source>
</evidence>